<evidence type="ECO:0000313" key="1">
    <source>
        <dbReference type="EMBL" id="EDL92929.1"/>
    </source>
</evidence>
<dbReference type="AlphaFoldDB" id="A6K493"/>
<protein>
    <submittedName>
        <fullName evidence="1">RCG21955</fullName>
    </submittedName>
</protein>
<dbReference type="Proteomes" id="UP000234681">
    <property type="component" value="Chromosome 20"/>
</dbReference>
<organism evidence="1 2">
    <name type="scientific">Rattus norvegicus</name>
    <name type="common">Rat</name>
    <dbReference type="NCBI Taxonomy" id="10116"/>
    <lineage>
        <taxon>Eukaryota</taxon>
        <taxon>Metazoa</taxon>
        <taxon>Chordata</taxon>
        <taxon>Craniata</taxon>
        <taxon>Vertebrata</taxon>
        <taxon>Euteleostomi</taxon>
        <taxon>Mammalia</taxon>
        <taxon>Eutheria</taxon>
        <taxon>Euarchontoglires</taxon>
        <taxon>Glires</taxon>
        <taxon>Rodentia</taxon>
        <taxon>Myomorpha</taxon>
        <taxon>Muroidea</taxon>
        <taxon>Muridae</taxon>
        <taxon>Murinae</taxon>
        <taxon>Rattus</taxon>
    </lineage>
</organism>
<gene>
    <name evidence="1" type="ORF">rCG_21955</name>
</gene>
<evidence type="ECO:0000313" key="2">
    <source>
        <dbReference type="Proteomes" id="UP000234681"/>
    </source>
</evidence>
<reference evidence="1 2" key="1">
    <citation type="submission" date="2005-09" db="EMBL/GenBank/DDBJ databases">
        <authorList>
            <person name="Mural R.J."/>
            <person name="Li P.W."/>
            <person name="Adams M.D."/>
            <person name="Amanatides P.G."/>
            <person name="Baden-Tillson H."/>
            <person name="Barnstead M."/>
            <person name="Chin S.H."/>
            <person name="Dew I."/>
            <person name="Evans C.A."/>
            <person name="Ferriera S."/>
            <person name="Flanigan M."/>
            <person name="Fosler C."/>
            <person name="Glodek A."/>
            <person name="Gu Z."/>
            <person name="Holt R.A."/>
            <person name="Jennings D."/>
            <person name="Kraft C.L."/>
            <person name="Lu F."/>
            <person name="Nguyen T."/>
            <person name="Nusskern D.R."/>
            <person name="Pfannkoch C.M."/>
            <person name="Sitter C."/>
            <person name="Sutton G.G."/>
            <person name="Venter J.C."/>
            <person name="Wang Z."/>
            <person name="Woodage T."/>
            <person name="Zheng X.H."/>
            <person name="Zhong F."/>
        </authorList>
    </citation>
    <scope>NUCLEOTIDE SEQUENCE [LARGE SCALE GENOMIC DNA]</scope>
    <source>
        <strain>BN</strain>
        <strain evidence="2">Sprague-Dawley</strain>
    </source>
</reference>
<sequence>MPLSGSCVLILGFEQAQNHCHSLPGLPWTVTLTADRACNYCGSPGSLQCEVLS</sequence>
<proteinExistence type="predicted"/>
<dbReference type="EMBL" id="CH474016">
    <property type="protein sequence ID" value="EDL92929.1"/>
    <property type="molecule type" value="Genomic_DNA"/>
</dbReference>
<name>A6K493_RAT</name>
<accession>A6K493</accession>